<accession>A0ABS7X6D2</accession>
<gene>
    <name evidence="2" type="ORF">I4W93_003620</name>
</gene>
<protein>
    <submittedName>
        <fullName evidence="2">Uncharacterized protein</fullName>
    </submittedName>
</protein>
<feature type="transmembrane region" description="Helical" evidence="1">
    <location>
        <begin position="15"/>
        <end position="35"/>
    </location>
</feature>
<reference evidence="2 3" key="1">
    <citation type="submission" date="2021-08" db="EMBL/GenBank/DDBJ databases">
        <title>Rheinheimera aquimaris sp. nov., isolated from seawater of the East Sea in Korea.</title>
        <authorList>
            <person name="Kim K.H."/>
            <person name="Wenting R."/>
            <person name="Kim K.R."/>
            <person name="Jeon C.O."/>
        </authorList>
    </citation>
    <scope>NUCLEOTIDE SEQUENCE [LARGE SCALE GENOMIC DNA]</scope>
    <source>
        <strain evidence="2 3">MA-13</strain>
    </source>
</reference>
<evidence type="ECO:0000313" key="3">
    <source>
        <dbReference type="Proteomes" id="UP000663814"/>
    </source>
</evidence>
<proteinExistence type="predicted"/>
<evidence type="ECO:0000313" key="2">
    <source>
        <dbReference type="EMBL" id="MBZ9610680.1"/>
    </source>
</evidence>
<dbReference type="RefSeq" id="WP_205310731.1">
    <property type="nucleotide sequence ID" value="NZ_JAERPS020000001.1"/>
</dbReference>
<keyword evidence="1" id="KW-0812">Transmembrane</keyword>
<keyword evidence="1" id="KW-1133">Transmembrane helix</keyword>
<feature type="transmembrane region" description="Helical" evidence="1">
    <location>
        <begin position="47"/>
        <end position="70"/>
    </location>
</feature>
<feature type="transmembrane region" description="Helical" evidence="1">
    <location>
        <begin position="90"/>
        <end position="111"/>
    </location>
</feature>
<comment type="caution">
    <text evidence="2">The sequence shown here is derived from an EMBL/GenBank/DDBJ whole genome shotgun (WGS) entry which is preliminary data.</text>
</comment>
<name>A0ABS7X6D2_9GAMM</name>
<dbReference type="Proteomes" id="UP000663814">
    <property type="component" value="Unassembled WGS sequence"/>
</dbReference>
<evidence type="ECO:0000256" key="1">
    <source>
        <dbReference type="SAM" id="Phobius"/>
    </source>
</evidence>
<keyword evidence="3" id="KW-1185">Reference proteome</keyword>
<sequence>MLAFYQRWSRRLYPLRYMFILQFFVAVAAFGWLVFVATAEQSQRWQLAAVLLAVTALLFWLWATVFRQPLPTLANVGGVLPRLKVKLQYGLQYMLCLIISLLLLATLYLGLRVVKGIILILFFS</sequence>
<dbReference type="EMBL" id="JAERPS020000001">
    <property type="protein sequence ID" value="MBZ9610680.1"/>
    <property type="molecule type" value="Genomic_DNA"/>
</dbReference>
<organism evidence="2 3">
    <name type="scientific">Rheinheimera maricola</name>
    <dbReference type="NCBI Taxonomy" id="2793282"/>
    <lineage>
        <taxon>Bacteria</taxon>
        <taxon>Pseudomonadati</taxon>
        <taxon>Pseudomonadota</taxon>
        <taxon>Gammaproteobacteria</taxon>
        <taxon>Chromatiales</taxon>
        <taxon>Chromatiaceae</taxon>
        <taxon>Rheinheimera</taxon>
    </lineage>
</organism>
<keyword evidence="1" id="KW-0472">Membrane</keyword>